<protein>
    <submittedName>
        <fullName evidence="4">FecR domain-containing protein</fullName>
    </submittedName>
</protein>
<sequence>MTVGSAPRPSAALIAEAADWLIRRQAAPDDPALDQAFRIWLVAEPAHAMAFEEVRRSWLAVPQALASVEARPRQGRRRLAWGLAGMAVAAGLVLALIPGLAVRMTADAATGIGEVRLVTLADGSLMRLAPLSAADLRFDGDRRRVVLRRGDAFFEVVPDMGRPFVVEAGAVRVTVLGTAFEVDRDAARVTVSVRSGRVRVDGPGAVTTALGQGETVDMATDGTAPKHGRIATDAVALWQDGRLFVDGATVAEVVDRLRAYTPGLIIVADDALGARQVTGLYDLGDPAAALSALMRAHGGRVRRIGPLLTILDGA</sequence>
<keyword evidence="1" id="KW-1133">Transmembrane helix</keyword>
<evidence type="ECO:0000256" key="1">
    <source>
        <dbReference type="SAM" id="Phobius"/>
    </source>
</evidence>
<feature type="domain" description="FecR N-terminal" evidence="3">
    <location>
        <begin position="16"/>
        <end position="56"/>
    </location>
</feature>
<dbReference type="Proteomes" id="UP001413721">
    <property type="component" value="Unassembled WGS sequence"/>
</dbReference>
<keyword evidence="1" id="KW-0472">Membrane</keyword>
<dbReference type="Pfam" id="PF16220">
    <property type="entry name" value="DUF4880"/>
    <property type="match status" value="1"/>
</dbReference>
<gene>
    <name evidence="4" type="ORF">WG926_00565</name>
</gene>
<dbReference type="Gene3D" id="2.60.120.1440">
    <property type="match status" value="1"/>
</dbReference>
<feature type="transmembrane region" description="Helical" evidence="1">
    <location>
        <begin position="79"/>
        <end position="101"/>
    </location>
</feature>
<dbReference type="PANTHER" id="PTHR30273">
    <property type="entry name" value="PERIPLASMIC SIGNAL SENSOR AND SIGMA FACTOR ACTIVATOR FECR-RELATED"/>
    <property type="match status" value="1"/>
</dbReference>
<keyword evidence="1" id="KW-0812">Transmembrane</keyword>
<reference evidence="4 5" key="1">
    <citation type="submission" date="2024-03" db="EMBL/GenBank/DDBJ databases">
        <title>High-quality draft genome sequencing of Tistrella sp. BH-R2-4.</title>
        <authorList>
            <person name="Dong C."/>
        </authorList>
    </citation>
    <scope>NUCLEOTIDE SEQUENCE [LARGE SCALE GENOMIC DNA]</scope>
    <source>
        <strain evidence="4 5">BH-R2-4</strain>
    </source>
</reference>
<proteinExistence type="predicted"/>
<dbReference type="InterPro" id="IPR012373">
    <property type="entry name" value="Ferrdict_sens_TM"/>
</dbReference>
<dbReference type="Pfam" id="PF04773">
    <property type="entry name" value="FecR"/>
    <property type="match status" value="1"/>
</dbReference>
<dbReference type="PANTHER" id="PTHR30273:SF2">
    <property type="entry name" value="PROTEIN FECR"/>
    <property type="match status" value="1"/>
</dbReference>
<dbReference type="EMBL" id="JBBKTW010000001">
    <property type="protein sequence ID" value="MEN2986776.1"/>
    <property type="molecule type" value="Genomic_DNA"/>
</dbReference>
<evidence type="ECO:0000313" key="5">
    <source>
        <dbReference type="Proteomes" id="UP001413721"/>
    </source>
</evidence>
<evidence type="ECO:0000259" key="2">
    <source>
        <dbReference type="Pfam" id="PF04773"/>
    </source>
</evidence>
<name>A0ABU9YDB2_9PROT</name>
<dbReference type="InterPro" id="IPR006860">
    <property type="entry name" value="FecR"/>
</dbReference>
<dbReference type="InterPro" id="IPR032623">
    <property type="entry name" value="FecR_N"/>
</dbReference>
<evidence type="ECO:0000259" key="3">
    <source>
        <dbReference type="Pfam" id="PF16220"/>
    </source>
</evidence>
<keyword evidence="5" id="KW-1185">Reference proteome</keyword>
<accession>A0ABU9YDB2</accession>
<feature type="domain" description="FecR protein" evidence="2">
    <location>
        <begin position="108"/>
        <end position="199"/>
    </location>
</feature>
<evidence type="ECO:0000313" key="4">
    <source>
        <dbReference type="EMBL" id="MEN2986776.1"/>
    </source>
</evidence>
<comment type="caution">
    <text evidence="4">The sequence shown here is derived from an EMBL/GenBank/DDBJ whole genome shotgun (WGS) entry which is preliminary data.</text>
</comment>
<dbReference type="PIRSF" id="PIRSF018266">
    <property type="entry name" value="FecR"/>
    <property type="match status" value="1"/>
</dbReference>
<organism evidence="4 5">
    <name type="scientific">Tistrella arctica</name>
    <dbReference type="NCBI Taxonomy" id="3133430"/>
    <lineage>
        <taxon>Bacteria</taxon>
        <taxon>Pseudomonadati</taxon>
        <taxon>Pseudomonadota</taxon>
        <taxon>Alphaproteobacteria</taxon>
        <taxon>Geminicoccales</taxon>
        <taxon>Geminicoccaceae</taxon>
        <taxon>Tistrella</taxon>
    </lineage>
</organism>
<dbReference type="RefSeq" id="WP_345930877.1">
    <property type="nucleotide sequence ID" value="NZ_JBBKTV010000001.1"/>
</dbReference>